<keyword evidence="4" id="KW-0418">Kinase</keyword>
<keyword evidence="3" id="KW-0547">Nucleotide-binding</keyword>
<name>A0ABQ8IT28_DERPT</name>
<dbReference type="Gene3D" id="3.30.200.20">
    <property type="entry name" value="Phosphorylase Kinase, domain 1"/>
    <property type="match status" value="1"/>
</dbReference>
<dbReference type="EMBL" id="NJHN03000121">
    <property type="protein sequence ID" value="KAH9413352.1"/>
    <property type="molecule type" value="Genomic_DNA"/>
</dbReference>
<dbReference type="InterPro" id="IPR011009">
    <property type="entry name" value="Kinase-like_dom_sf"/>
</dbReference>
<dbReference type="InterPro" id="IPR000719">
    <property type="entry name" value="Prot_kinase_dom"/>
</dbReference>
<keyword evidence="10" id="KW-1185">Reference proteome</keyword>
<evidence type="ECO:0000256" key="5">
    <source>
        <dbReference type="ARBA" id="ARBA00022840"/>
    </source>
</evidence>
<evidence type="ECO:0000256" key="3">
    <source>
        <dbReference type="ARBA" id="ARBA00022741"/>
    </source>
</evidence>
<dbReference type="InterPro" id="IPR008271">
    <property type="entry name" value="Ser/Thr_kinase_AS"/>
</dbReference>
<feature type="transmembrane region" description="Helical" evidence="7">
    <location>
        <begin position="574"/>
        <end position="596"/>
    </location>
</feature>
<comment type="caution">
    <text evidence="9">The sequence shown here is derived from an EMBL/GenBank/DDBJ whole genome shotgun (WGS) entry which is preliminary data.</text>
</comment>
<sequence>MLNDCPETIISGWSILFKIFWQFPDIAPGFFSSPTKSINHIYICLSDIQQQQTNKPTDDNMQPKQGLLQAENSCISDEQLNQIIRRNESIEDYYHIEREVFARGKFACVRRVKHRQNGRQYAAKIMKRRRLRHGDVTDEILHEIRVLLSVADSERIVRLYEVYETRLDFTLVLELAEGGELQKVLDDEESIQEKQCRRLIRQIIEGVQYLHQKRIAHLDIKPQNILLTDALPDGHVKLCDFGISRMIEDHCEVREIMGTVDYMPPEILQYEPISLASDMSLGIVTYVLLSGHSPFGGDDKQQTYSNITSSDLEFPDKLFGHISDDAKNFIRKLLNRDPNNCDSGLGENICDTMLMTTTAVNNDKMDSCQNLKQQQITIELSTTNSGQHSNDNNNDDDNKENQKPEQPKQNLSIPMIMTNTKYNHKRLSSDIFPDQWSNYLRKRIRKHIVRRNLEICMTGSFLFYTPLYIVEQVMINWSEFFDSDYPHFFGYLKIISALTTLTLTIMDGFFAFHMVELLFTFILCFYWLISIEYDRINQKIHKKQPSNRLLALFIRENTHLFIFVNRIFRSYSTIFLVYLASFLPANLYLVSCLMRILDKELEADIKQLLFTLTWIASHCVGMFGIHYVCTQYSNCIHSNGIKRLIHFNTVKSFVKTKSINLHWKLSFEIQKFHTKNHYESIEKLLTISYQWFWPNTKQYFEDIDLIVTGILQKNNRIICYHQYFLMFLSASMIRFILIYILPLSDQYRIVLFDSKNYCQLNSNVVDLILEKRNDFIFKNKSPTIEWSNYLRKRIRTHIVRRNLEICMTGSFIFYTPLYVVQQVKINWSEFFDSDYPQLFGYLKVISALLTLTLNIFDCFFVFIMVELLFTFILCFYWLISIEYKRINRKIQNEQPLNSLTNRSLTLFIRENTELFIFVNRIFRLYSVIFLVYLACFLPANLYLVSCLIKIYDNELEADIKQLVFTLTWIASHAVGMFGVHYVCTQYSNCIHSNGIKRLIHFNTVKSFVKTKSINLHWKLSFEIEKFHTKNRYGFSYGKFGLISMAGLVRFSLIYCKLALQAIGHWLRLLKNIEKLLTIGYQWFWPNTKKYFEDIDLIVTGILQKNNRIICCHQYFLMFLSASMIRYFLIYILPSSNQYRIVIFDSSKYLQITNGWNLVLSFLFLSLIYMYKHFFAENYCQLNSNVVDLILGKRNDFIFENKSPTIEWSNYLRKRIRKHIVRRNLEICMTGSFLFLIPLYIVKQVMINWSEFFDSDYPHFFGYIKLVTAITTSVTEIFDSIFAFHMVELLFTFILCFYWLISSEYDRINQKIQKKQPSNRLLALFIRENTKLFIFGNRIFRLYSTIFLAYLVGFIPIDLYLVSCLMKIYDNELKADMKQLVFILTWIASHVVGMFGVHYVCTQYSNCIHSNGIQRLIHFNTVKSFVKTKSINLHWKLSFEIEKFHTKNHYGFSYGKFGTISMAGFVRQ</sequence>
<evidence type="ECO:0000256" key="7">
    <source>
        <dbReference type="SAM" id="Phobius"/>
    </source>
</evidence>
<organism evidence="9 10">
    <name type="scientific">Dermatophagoides pteronyssinus</name>
    <name type="common">European house dust mite</name>
    <dbReference type="NCBI Taxonomy" id="6956"/>
    <lineage>
        <taxon>Eukaryota</taxon>
        <taxon>Metazoa</taxon>
        <taxon>Ecdysozoa</taxon>
        <taxon>Arthropoda</taxon>
        <taxon>Chelicerata</taxon>
        <taxon>Arachnida</taxon>
        <taxon>Acari</taxon>
        <taxon>Acariformes</taxon>
        <taxon>Sarcoptiformes</taxon>
        <taxon>Astigmata</taxon>
        <taxon>Psoroptidia</taxon>
        <taxon>Analgoidea</taxon>
        <taxon>Pyroglyphidae</taxon>
        <taxon>Dermatophagoidinae</taxon>
        <taxon>Dermatophagoides</taxon>
    </lineage>
</organism>
<dbReference type="PROSITE" id="PS50011">
    <property type="entry name" value="PROTEIN_KINASE_DOM"/>
    <property type="match status" value="1"/>
</dbReference>
<keyword evidence="7" id="KW-0472">Membrane</keyword>
<reference evidence="9 10" key="1">
    <citation type="journal article" date="2018" name="J. Allergy Clin. Immunol.">
        <title>High-quality assembly of Dermatophagoides pteronyssinus genome and transcriptome reveals a wide range of novel allergens.</title>
        <authorList>
            <person name="Liu X.Y."/>
            <person name="Yang K.Y."/>
            <person name="Wang M.Q."/>
            <person name="Kwok J.S."/>
            <person name="Zeng X."/>
            <person name="Yang Z."/>
            <person name="Xiao X.J."/>
            <person name="Lau C.P."/>
            <person name="Li Y."/>
            <person name="Huang Z.M."/>
            <person name="Ba J.G."/>
            <person name="Yim A.K."/>
            <person name="Ouyang C.Y."/>
            <person name="Ngai S.M."/>
            <person name="Chan T.F."/>
            <person name="Leung E.L."/>
            <person name="Liu L."/>
            <person name="Liu Z.G."/>
            <person name="Tsui S.K."/>
        </authorList>
    </citation>
    <scope>NUCLEOTIDE SEQUENCE [LARGE SCALE GENOMIC DNA]</scope>
    <source>
        <strain evidence="9">Derp</strain>
    </source>
</reference>
<feature type="transmembrane region" description="Helical" evidence="7">
    <location>
        <begin position="1153"/>
        <end position="1170"/>
    </location>
</feature>
<evidence type="ECO:0000256" key="2">
    <source>
        <dbReference type="ARBA" id="ARBA00022679"/>
    </source>
</evidence>
<feature type="transmembrane region" description="Helical" evidence="7">
    <location>
        <begin position="962"/>
        <end position="983"/>
    </location>
</feature>
<dbReference type="PANTHER" id="PTHR24342">
    <property type="entry name" value="SERINE/THREONINE-PROTEIN KINASE 17"/>
    <property type="match status" value="1"/>
</dbReference>
<keyword evidence="5" id="KW-0067">ATP-binding</keyword>
<feature type="transmembrane region" description="Helical" evidence="7">
    <location>
        <begin position="1223"/>
        <end position="1241"/>
    </location>
</feature>
<protein>
    <submittedName>
        <fullName evidence="9">Stk17bp</fullName>
    </submittedName>
</protein>
<feature type="region of interest" description="Disordered" evidence="6">
    <location>
        <begin position="381"/>
        <end position="411"/>
    </location>
</feature>
<dbReference type="PANTHER" id="PTHR24342:SF12">
    <property type="entry name" value="DEATH-ASSOCIATED PROTEIN KINASE RELATED"/>
    <property type="match status" value="1"/>
</dbReference>
<feature type="transmembrane region" description="Helical" evidence="7">
    <location>
        <begin position="723"/>
        <end position="741"/>
    </location>
</feature>
<reference evidence="9 10" key="2">
    <citation type="journal article" date="2022" name="Mol. Biol. Evol.">
        <title>Comparative Genomics Reveals Insights into the Divergent Evolution of Astigmatic Mites and Household Pest Adaptations.</title>
        <authorList>
            <person name="Xiong Q."/>
            <person name="Wan A.T."/>
            <person name="Liu X."/>
            <person name="Fung C.S."/>
            <person name="Xiao X."/>
            <person name="Malainual N."/>
            <person name="Hou J."/>
            <person name="Wang L."/>
            <person name="Wang M."/>
            <person name="Yang K.Y."/>
            <person name="Cui Y."/>
            <person name="Leung E.L."/>
            <person name="Nong W."/>
            <person name="Shin S.K."/>
            <person name="Au S.W."/>
            <person name="Jeong K.Y."/>
            <person name="Chew F.T."/>
            <person name="Hui J.H."/>
            <person name="Leung T.F."/>
            <person name="Tungtrongchitr A."/>
            <person name="Zhong N."/>
            <person name="Liu Z."/>
            <person name="Tsui S.K."/>
        </authorList>
    </citation>
    <scope>NUCLEOTIDE SEQUENCE [LARGE SCALE GENOMIC DNA]</scope>
    <source>
        <strain evidence="9">Derp</strain>
    </source>
</reference>
<dbReference type="Pfam" id="PF00069">
    <property type="entry name" value="Pkinase"/>
    <property type="match status" value="1"/>
</dbReference>
<gene>
    <name evidence="9" type="primary">STK17B</name>
    <name evidence="9" type="ORF">DERP_007828</name>
</gene>
<feature type="transmembrane region" description="Helical" evidence="7">
    <location>
        <begin position="1379"/>
        <end position="1399"/>
    </location>
</feature>
<feature type="transmembrane region" description="Helical" evidence="7">
    <location>
        <begin position="859"/>
        <end position="879"/>
    </location>
</feature>
<feature type="transmembrane region" description="Helical" evidence="7">
    <location>
        <begin position="509"/>
        <end position="529"/>
    </location>
</feature>
<dbReference type="PROSITE" id="PS00108">
    <property type="entry name" value="PROTEIN_KINASE_ST"/>
    <property type="match status" value="1"/>
</dbReference>
<dbReference type="Proteomes" id="UP000887458">
    <property type="component" value="Unassembled WGS sequence"/>
</dbReference>
<keyword evidence="2" id="KW-0808">Transferase</keyword>
<accession>A0ABQ8IT28</accession>
<feature type="domain" description="Protein kinase" evidence="8">
    <location>
        <begin position="95"/>
        <end position="354"/>
    </location>
</feature>
<proteinExistence type="predicted"/>
<dbReference type="SMART" id="SM00220">
    <property type="entry name" value="S_TKc"/>
    <property type="match status" value="1"/>
</dbReference>
<dbReference type="SUPFAM" id="SSF56112">
    <property type="entry name" value="Protein kinase-like (PK-like)"/>
    <property type="match status" value="1"/>
</dbReference>
<feature type="transmembrane region" description="Helical" evidence="7">
    <location>
        <begin position="608"/>
        <end position="628"/>
    </location>
</feature>
<keyword evidence="7" id="KW-1133">Transmembrane helix</keyword>
<dbReference type="Gene3D" id="1.10.510.10">
    <property type="entry name" value="Transferase(Phosphotransferase) domain 1"/>
    <property type="match status" value="1"/>
</dbReference>
<evidence type="ECO:0000313" key="10">
    <source>
        <dbReference type="Proteomes" id="UP000887458"/>
    </source>
</evidence>
<evidence type="ECO:0000256" key="1">
    <source>
        <dbReference type="ARBA" id="ARBA00022527"/>
    </source>
</evidence>
<feature type="transmembrane region" description="Helical" evidence="7">
    <location>
        <begin position="1280"/>
        <end position="1300"/>
    </location>
</feature>
<feature type="transmembrane region" description="Helical" evidence="7">
    <location>
        <begin position="1345"/>
        <end position="1367"/>
    </location>
</feature>
<evidence type="ECO:0000256" key="6">
    <source>
        <dbReference type="SAM" id="MobiDB-lite"/>
    </source>
</evidence>
<keyword evidence="1" id="KW-0723">Serine/threonine-protein kinase</keyword>
<evidence type="ECO:0000313" key="9">
    <source>
        <dbReference type="EMBL" id="KAH9413352.1"/>
    </source>
</evidence>
<evidence type="ECO:0000256" key="4">
    <source>
        <dbReference type="ARBA" id="ARBA00022777"/>
    </source>
</evidence>
<keyword evidence="7" id="KW-0812">Transmembrane</keyword>
<feature type="transmembrane region" description="Helical" evidence="7">
    <location>
        <begin position="924"/>
        <end position="950"/>
    </location>
</feature>
<feature type="transmembrane region" description="Helical" evidence="7">
    <location>
        <begin position="1114"/>
        <end position="1133"/>
    </location>
</feature>
<evidence type="ECO:0000259" key="8">
    <source>
        <dbReference type="PROSITE" id="PS50011"/>
    </source>
</evidence>